<dbReference type="AlphaFoldDB" id="A0A8D9ADD0"/>
<keyword evidence="1" id="KW-0472">Membrane</keyword>
<evidence type="ECO:0000313" key="2">
    <source>
        <dbReference type="EMBL" id="CAG6764358.1"/>
    </source>
</evidence>
<protein>
    <submittedName>
        <fullName evidence="2">Uncharacterized protein</fullName>
    </submittedName>
</protein>
<sequence length="167" mass="18988">MQDKLIELIREGMKRVIRLWDNIPDTSSIHDASFSLPQRRTGTYIGHRRTDFHHGNADSSYVRNNNFVSNHRQSSWKRTFDDWFVIVTSVCLAIVLYALPPPPTGMSATSPDVLVGILSILFLIIMIPILLTALSKVIKVYVKIVVALFKVMMLIIGLLLLVRIFSH</sequence>
<keyword evidence="1" id="KW-0812">Transmembrane</keyword>
<proteinExistence type="predicted"/>
<dbReference type="EMBL" id="HBUF01565546">
    <property type="protein sequence ID" value="CAG6764358.1"/>
    <property type="molecule type" value="Transcribed_RNA"/>
</dbReference>
<organism evidence="2">
    <name type="scientific">Cacopsylla melanoneura</name>
    <dbReference type="NCBI Taxonomy" id="428564"/>
    <lineage>
        <taxon>Eukaryota</taxon>
        <taxon>Metazoa</taxon>
        <taxon>Ecdysozoa</taxon>
        <taxon>Arthropoda</taxon>
        <taxon>Hexapoda</taxon>
        <taxon>Insecta</taxon>
        <taxon>Pterygota</taxon>
        <taxon>Neoptera</taxon>
        <taxon>Paraneoptera</taxon>
        <taxon>Hemiptera</taxon>
        <taxon>Sternorrhyncha</taxon>
        <taxon>Psylloidea</taxon>
        <taxon>Psyllidae</taxon>
        <taxon>Psyllinae</taxon>
        <taxon>Cacopsylla</taxon>
    </lineage>
</organism>
<accession>A0A8D9ADD0</accession>
<reference evidence="2" key="1">
    <citation type="submission" date="2021-05" db="EMBL/GenBank/DDBJ databases">
        <authorList>
            <person name="Alioto T."/>
            <person name="Alioto T."/>
            <person name="Gomez Garrido J."/>
        </authorList>
    </citation>
    <scope>NUCLEOTIDE SEQUENCE</scope>
</reference>
<feature type="transmembrane region" description="Helical" evidence="1">
    <location>
        <begin position="141"/>
        <end position="165"/>
    </location>
</feature>
<evidence type="ECO:0000256" key="1">
    <source>
        <dbReference type="SAM" id="Phobius"/>
    </source>
</evidence>
<name>A0A8D9ADD0_9HEMI</name>
<feature type="transmembrane region" description="Helical" evidence="1">
    <location>
        <begin position="113"/>
        <end position="134"/>
    </location>
</feature>
<keyword evidence="1" id="KW-1133">Transmembrane helix</keyword>
<feature type="transmembrane region" description="Helical" evidence="1">
    <location>
        <begin position="83"/>
        <end position="101"/>
    </location>
</feature>